<reference evidence="10 11" key="1">
    <citation type="submission" date="2024-04" db="EMBL/GenBank/DDBJ databases">
        <title>Defined microbial consortia suppress multidrug-resistant proinflammatory Enterobacteriaceae via ecological control.</title>
        <authorList>
            <person name="Furuichi M."/>
            <person name="Kawaguchi T."/>
            <person name="Pust M."/>
            <person name="Yasuma K."/>
            <person name="Plichta D."/>
            <person name="Hasegawa N."/>
            <person name="Ohya T."/>
            <person name="Bhattarai S."/>
            <person name="Sasajima S."/>
            <person name="Aoto Y."/>
            <person name="Tuganbaev T."/>
            <person name="Yaginuma M."/>
            <person name="Ueda M."/>
            <person name="Okahashi N."/>
            <person name="Amafuji K."/>
            <person name="Kiridooshi Y."/>
            <person name="Sugita K."/>
            <person name="Strazar M."/>
            <person name="Skelly A."/>
            <person name="Suda W."/>
            <person name="Hattori M."/>
            <person name="Nakamoto N."/>
            <person name="Caballero S."/>
            <person name="Norman J."/>
            <person name="Olle B."/>
            <person name="Tanoue T."/>
            <person name="Arita M."/>
            <person name="Bucci V."/>
            <person name="Atarashi K."/>
            <person name="Xavier R."/>
            <person name="Honda K."/>
        </authorList>
    </citation>
    <scope>NUCLEOTIDE SEQUENCE [LARGE SCALE GENOMIC DNA]</scope>
    <source>
        <strain evidence="11">k34-0107-D12</strain>
    </source>
</reference>
<feature type="transmembrane region" description="Helical" evidence="8">
    <location>
        <begin position="207"/>
        <end position="230"/>
    </location>
</feature>
<feature type="transmembrane region" description="Helical" evidence="8">
    <location>
        <begin position="250"/>
        <end position="274"/>
    </location>
</feature>
<feature type="domain" description="ABC transmembrane type-1" evidence="9">
    <location>
        <begin position="65"/>
        <end position="271"/>
    </location>
</feature>
<dbReference type="SUPFAM" id="SSF161098">
    <property type="entry name" value="MetI-like"/>
    <property type="match status" value="1"/>
</dbReference>
<feature type="transmembrane region" description="Helical" evidence="8">
    <location>
        <begin position="152"/>
        <end position="171"/>
    </location>
</feature>
<feature type="transmembrane region" description="Helical" evidence="8">
    <location>
        <begin position="60"/>
        <end position="87"/>
    </location>
</feature>
<dbReference type="InterPro" id="IPR035906">
    <property type="entry name" value="MetI-like_sf"/>
</dbReference>
<dbReference type="InterPro" id="IPR000515">
    <property type="entry name" value="MetI-like"/>
</dbReference>
<accession>A0ABQ0BMH2</accession>
<evidence type="ECO:0000256" key="6">
    <source>
        <dbReference type="ARBA" id="ARBA00022989"/>
    </source>
</evidence>
<dbReference type="PANTHER" id="PTHR42929:SF5">
    <property type="entry name" value="ABC TRANSPORTER PERMEASE PROTEIN"/>
    <property type="match status" value="1"/>
</dbReference>
<comment type="caution">
    <text evidence="10">The sequence shown here is derived from an EMBL/GenBank/DDBJ whole genome shotgun (WGS) entry which is preliminary data.</text>
</comment>
<dbReference type="Pfam" id="PF00528">
    <property type="entry name" value="BPD_transp_1"/>
    <property type="match status" value="1"/>
</dbReference>
<evidence type="ECO:0000256" key="2">
    <source>
        <dbReference type="ARBA" id="ARBA00007069"/>
    </source>
</evidence>
<feature type="transmembrane region" description="Helical" evidence="8">
    <location>
        <begin position="12"/>
        <end position="29"/>
    </location>
</feature>
<comment type="subcellular location">
    <subcellularLocation>
        <location evidence="1 8">Cell membrane</location>
        <topology evidence="1 8">Multi-pass membrane protein</topology>
    </subcellularLocation>
</comment>
<evidence type="ECO:0000256" key="5">
    <source>
        <dbReference type="ARBA" id="ARBA00022692"/>
    </source>
</evidence>
<dbReference type="CDD" id="cd06261">
    <property type="entry name" value="TM_PBP2"/>
    <property type="match status" value="1"/>
</dbReference>
<dbReference type="PROSITE" id="PS50928">
    <property type="entry name" value="ABC_TM1"/>
    <property type="match status" value="1"/>
</dbReference>
<evidence type="ECO:0000256" key="7">
    <source>
        <dbReference type="ARBA" id="ARBA00023136"/>
    </source>
</evidence>
<dbReference type="Gene3D" id="1.10.3720.10">
    <property type="entry name" value="MetI-like"/>
    <property type="match status" value="1"/>
</dbReference>
<sequence length="282" mass="31941">MKQKEKKWTYVNKWYIILPLAFLMVIYLIPLGRMLWLSICDKETGEYTAEYFMAFFKDGYYIGVLSRTLILSLWSVVFCIIMGYPVAYKIAHMKGWKRSIATTFLVLPLWVSITIRMFGWMAILPKSGVFSIILQALHIISEPQNFLGSNVGVIMGLIHCGLPYFAMIMISPIENVDPYVEEASYVFGAGFVKTFFKVTLPLTSPGIVSGALLVFALNTAAFMVPVMLGGGKVMVMTNMIYQQTMFIFDWNFAAALSVVLLFVSMFIVTLSSFLSNKMRIQE</sequence>
<comment type="similarity">
    <text evidence="2">Belongs to the binding-protein-dependent transport system permease family. CysTW subfamily.</text>
</comment>
<keyword evidence="6 8" id="KW-1133">Transmembrane helix</keyword>
<dbReference type="Proteomes" id="UP001600941">
    <property type="component" value="Unassembled WGS sequence"/>
</dbReference>
<evidence type="ECO:0000256" key="3">
    <source>
        <dbReference type="ARBA" id="ARBA00022448"/>
    </source>
</evidence>
<evidence type="ECO:0000256" key="8">
    <source>
        <dbReference type="RuleBase" id="RU363032"/>
    </source>
</evidence>
<keyword evidence="3 8" id="KW-0813">Transport</keyword>
<evidence type="ECO:0000313" key="11">
    <source>
        <dbReference type="Proteomes" id="UP001600941"/>
    </source>
</evidence>
<evidence type="ECO:0000256" key="1">
    <source>
        <dbReference type="ARBA" id="ARBA00004651"/>
    </source>
</evidence>
<proteinExistence type="inferred from homology"/>
<gene>
    <name evidence="10" type="ORF">K340107D12_05490</name>
</gene>
<organism evidence="10 11">
    <name type="scientific">Blautia parvula</name>
    <dbReference type="NCBI Taxonomy" id="2877527"/>
    <lineage>
        <taxon>Bacteria</taxon>
        <taxon>Bacillati</taxon>
        <taxon>Bacillota</taxon>
        <taxon>Clostridia</taxon>
        <taxon>Lachnospirales</taxon>
        <taxon>Lachnospiraceae</taxon>
        <taxon>Blautia</taxon>
    </lineage>
</organism>
<feature type="transmembrane region" description="Helical" evidence="8">
    <location>
        <begin position="183"/>
        <end position="200"/>
    </location>
</feature>
<evidence type="ECO:0000259" key="9">
    <source>
        <dbReference type="PROSITE" id="PS50928"/>
    </source>
</evidence>
<keyword evidence="11" id="KW-1185">Reference proteome</keyword>
<keyword evidence="5 8" id="KW-0812">Transmembrane</keyword>
<keyword evidence="4" id="KW-1003">Cell membrane</keyword>
<dbReference type="RefSeq" id="WP_052099000.1">
    <property type="nucleotide sequence ID" value="NZ_BAABZQ010000001.1"/>
</dbReference>
<protein>
    <submittedName>
        <fullName evidence="10">ABC transporter permease</fullName>
    </submittedName>
</protein>
<dbReference type="PANTHER" id="PTHR42929">
    <property type="entry name" value="INNER MEMBRANE ABC TRANSPORTER PERMEASE PROTEIN YDCU-RELATED-RELATED"/>
    <property type="match status" value="1"/>
</dbReference>
<dbReference type="EMBL" id="BAABZQ010000001">
    <property type="protein sequence ID" value="GAA6497733.1"/>
    <property type="molecule type" value="Genomic_DNA"/>
</dbReference>
<feature type="transmembrane region" description="Helical" evidence="8">
    <location>
        <begin position="99"/>
        <end position="117"/>
    </location>
</feature>
<evidence type="ECO:0000256" key="4">
    <source>
        <dbReference type="ARBA" id="ARBA00022475"/>
    </source>
</evidence>
<name>A0ABQ0BMH2_9FIRM</name>
<evidence type="ECO:0000313" key="10">
    <source>
        <dbReference type="EMBL" id="GAA6497733.1"/>
    </source>
</evidence>
<keyword evidence="7 8" id="KW-0472">Membrane</keyword>